<feature type="domain" description="Putative regulatory protein FmdB zinc ribbon" evidence="2">
    <location>
        <begin position="1"/>
        <end position="40"/>
    </location>
</feature>
<dbReference type="PANTHER" id="PTHR34404">
    <property type="entry name" value="REGULATORY PROTEIN, FMDB FAMILY"/>
    <property type="match status" value="1"/>
</dbReference>
<feature type="compositionally biased region" description="Basic and acidic residues" evidence="1">
    <location>
        <begin position="72"/>
        <end position="96"/>
    </location>
</feature>
<evidence type="ECO:0000313" key="3">
    <source>
        <dbReference type="EMBL" id="SVB96040.1"/>
    </source>
</evidence>
<dbReference type="PANTHER" id="PTHR34404:SF2">
    <property type="entry name" value="CONSERVED SERINE RICH PROTEIN"/>
    <property type="match status" value="1"/>
</dbReference>
<dbReference type="AlphaFoldDB" id="A0A382I8S8"/>
<gene>
    <name evidence="3" type="ORF">METZ01_LOCUS248894</name>
</gene>
<dbReference type="EMBL" id="UINC01065906">
    <property type="protein sequence ID" value="SVB96040.1"/>
    <property type="molecule type" value="Genomic_DNA"/>
</dbReference>
<sequence length="108" mass="12118">MPTYEYVCEKCDHEFELFQSIKADALETCPKEACPKKRWAKGNVRRAIGTGAGIIFKGSGFYETDYRSENYKAGAKKESESKKPKTDSKSKTDKPKSTKGKNKTPPSK</sequence>
<feature type="region of interest" description="Disordered" evidence="1">
    <location>
        <begin position="72"/>
        <end position="108"/>
    </location>
</feature>
<dbReference type="SMART" id="SM00834">
    <property type="entry name" value="CxxC_CXXC_SSSS"/>
    <property type="match status" value="1"/>
</dbReference>
<evidence type="ECO:0000256" key="1">
    <source>
        <dbReference type="SAM" id="MobiDB-lite"/>
    </source>
</evidence>
<protein>
    <recommendedName>
        <fullName evidence="2">Putative regulatory protein FmdB zinc ribbon domain-containing protein</fullName>
    </recommendedName>
</protein>
<name>A0A382I8S8_9ZZZZ</name>
<organism evidence="3">
    <name type="scientific">marine metagenome</name>
    <dbReference type="NCBI Taxonomy" id="408172"/>
    <lineage>
        <taxon>unclassified sequences</taxon>
        <taxon>metagenomes</taxon>
        <taxon>ecological metagenomes</taxon>
    </lineage>
</organism>
<accession>A0A382I8S8</accession>
<evidence type="ECO:0000259" key="2">
    <source>
        <dbReference type="SMART" id="SM00834"/>
    </source>
</evidence>
<proteinExistence type="predicted"/>
<reference evidence="3" key="1">
    <citation type="submission" date="2018-05" db="EMBL/GenBank/DDBJ databases">
        <authorList>
            <person name="Lanie J.A."/>
            <person name="Ng W.-L."/>
            <person name="Kazmierczak K.M."/>
            <person name="Andrzejewski T.M."/>
            <person name="Davidsen T.M."/>
            <person name="Wayne K.J."/>
            <person name="Tettelin H."/>
            <person name="Glass J.I."/>
            <person name="Rusch D."/>
            <person name="Podicherti R."/>
            <person name="Tsui H.-C.T."/>
            <person name="Winkler M.E."/>
        </authorList>
    </citation>
    <scope>NUCLEOTIDE SEQUENCE</scope>
</reference>
<dbReference type="Pfam" id="PF09723">
    <property type="entry name" value="Zn_ribbon_8"/>
    <property type="match status" value="1"/>
</dbReference>
<dbReference type="InterPro" id="IPR013429">
    <property type="entry name" value="Regulatory_FmdB_Zinc_ribbon"/>
</dbReference>
<dbReference type="NCBIfam" id="TIGR02605">
    <property type="entry name" value="CxxC_CxxC_SSSS"/>
    <property type="match status" value="1"/>
</dbReference>